<evidence type="ECO:0000256" key="1">
    <source>
        <dbReference type="SAM" id="MobiDB-lite"/>
    </source>
</evidence>
<keyword evidence="3" id="KW-1185">Reference proteome</keyword>
<gene>
    <name evidence="2" type="ORF">Nepgr_006774</name>
</gene>
<feature type="compositionally biased region" description="Basic and acidic residues" evidence="1">
    <location>
        <begin position="111"/>
        <end position="125"/>
    </location>
</feature>
<organism evidence="2 3">
    <name type="scientific">Nepenthes gracilis</name>
    <name type="common">Slender pitcher plant</name>
    <dbReference type="NCBI Taxonomy" id="150966"/>
    <lineage>
        <taxon>Eukaryota</taxon>
        <taxon>Viridiplantae</taxon>
        <taxon>Streptophyta</taxon>
        <taxon>Embryophyta</taxon>
        <taxon>Tracheophyta</taxon>
        <taxon>Spermatophyta</taxon>
        <taxon>Magnoliopsida</taxon>
        <taxon>eudicotyledons</taxon>
        <taxon>Gunneridae</taxon>
        <taxon>Pentapetalae</taxon>
        <taxon>Caryophyllales</taxon>
        <taxon>Nepenthaceae</taxon>
        <taxon>Nepenthes</taxon>
    </lineage>
</organism>
<sequence>MERQLHRLNASNTCRAHWKMSSNSQQCGPNPAIYFSSQESIQHSISVLRAIRVTEVFAKPGFVDWYHQPASVYNCPALLGDTIISCTAQHFKVAYQGKNTILQYPRGPRSGVEHHTQPEQREQASRRHNYQQSSSKITPFETINTWKKPAPQEHRAGHRIHKQPASAPSL</sequence>
<dbReference type="EMBL" id="BSYO01000005">
    <property type="protein sequence ID" value="GMH04934.1"/>
    <property type="molecule type" value="Genomic_DNA"/>
</dbReference>
<feature type="compositionally biased region" description="Polar residues" evidence="1">
    <location>
        <begin position="130"/>
        <end position="145"/>
    </location>
</feature>
<dbReference type="Proteomes" id="UP001279734">
    <property type="component" value="Unassembled WGS sequence"/>
</dbReference>
<dbReference type="AlphaFoldDB" id="A0AAD3XHP0"/>
<feature type="region of interest" description="Disordered" evidence="1">
    <location>
        <begin position="104"/>
        <end position="170"/>
    </location>
</feature>
<evidence type="ECO:0000313" key="3">
    <source>
        <dbReference type="Proteomes" id="UP001279734"/>
    </source>
</evidence>
<proteinExistence type="predicted"/>
<reference evidence="2" key="1">
    <citation type="submission" date="2023-05" db="EMBL/GenBank/DDBJ databases">
        <title>Nepenthes gracilis genome sequencing.</title>
        <authorList>
            <person name="Fukushima K."/>
        </authorList>
    </citation>
    <scope>NUCLEOTIDE SEQUENCE</scope>
    <source>
        <strain evidence="2">SING2019-196</strain>
    </source>
</reference>
<accession>A0AAD3XHP0</accession>
<comment type="caution">
    <text evidence="2">The sequence shown here is derived from an EMBL/GenBank/DDBJ whole genome shotgun (WGS) entry which is preliminary data.</text>
</comment>
<name>A0AAD3XHP0_NEPGR</name>
<protein>
    <submittedName>
        <fullName evidence="2">Uncharacterized protein</fullName>
    </submittedName>
</protein>
<evidence type="ECO:0000313" key="2">
    <source>
        <dbReference type="EMBL" id="GMH04934.1"/>
    </source>
</evidence>